<dbReference type="GO" id="GO:0006325">
    <property type="term" value="P:chromatin organization"/>
    <property type="evidence" value="ECO:0007669"/>
    <property type="project" value="UniProtKB-KW"/>
</dbReference>
<comment type="caution">
    <text evidence="11">The sequence shown here is derived from an EMBL/GenBank/DDBJ whole genome shotgun (WGS) entry which is preliminary data.</text>
</comment>
<reference evidence="11 12" key="1">
    <citation type="submission" date="2021-06" db="EMBL/GenBank/DDBJ databases">
        <title>Caerostris extrusa draft genome.</title>
        <authorList>
            <person name="Kono N."/>
            <person name="Arakawa K."/>
        </authorList>
    </citation>
    <scope>NUCLEOTIDE SEQUENCE [LARGE SCALE GENOMIC DNA]</scope>
</reference>
<feature type="region of interest" description="Disordered" evidence="10">
    <location>
        <begin position="161"/>
        <end position="214"/>
    </location>
</feature>
<evidence type="ECO:0000256" key="6">
    <source>
        <dbReference type="ARBA" id="ARBA00023054"/>
    </source>
</evidence>
<dbReference type="PANTHER" id="PTHR13476">
    <property type="entry name" value="CHROMATIN MODIFICATION-RELATED PROTEIN MEAF6"/>
    <property type="match status" value="1"/>
</dbReference>
<dbReference type="Pfam" id="PF09340">
    <property type="entry name" value="NuA4"/>
    <property type="match status" value="1"/>
</dbReference>
<dbReference type="Proteomes" id="UP001054945">
    <property type="component" value="Unassembled WGS sequence"/>
</dbReference>
<evidence type="ECO:0000256" key="3">
    <source>
        <dbReference type="ARBA" id="ARBA00019141"/>
    </source>
</evidence>
<dbReference type="GO" id="GO:0000123">
    <property type="term" value="C:histone acetyltransferase complex"/>
    <property type="evidence" value="ECO:0007669"/>
    <property type="project" value="InterPro"/>
</dbReference>
<feature type="compositionally biased region" description="Low complexity" evidence="10">
    <location>
        <begin position="165"/>
        <end position="175"/>
    </location>
</feature>
<keyword evidence="12" id="KW-1185">Reference proteome</keyword>
<feature type="compositionally biased region" description="Polar residues" evidence="10">
    <location>
        <begin position="176"/>
        <end position="187"/>
    </location>
</feature>
<keyword evidence="5 9" id="KW-0805">Transcription regulation</keyword>
<protein>
    <recommendedName>
        <fullName evidence="3">Chromatin modification-related protein MEAF6</fullName>
    </recommendedName>
</protein>
<gene>
    <name evidence="11" type="primary">MEAF6</name>
    <name evidence="11" type="ORF">CEXT_368411</name>
</gene>
<evidence type="ECO:0000256" key="8">
    <source>
        <dbReference type="ARBA" id="ARBA00023242"/>
    </source>
</evidence>
<sequence>MAVDEPDVTLFVYRPLTNVCEKIDITALMLLNNSSPVMAKSQSSDCRAELAELVKKRADIADALASLERQIYAFEGSYLEDTQLYGNIIRGWDRYLATSRSTSSKSDKRNRKFKEAERLFSKSSITSMASVNGVVETEPVNEGEPSTGDAVSISEGVVNSLGVDSRSSSSSSSSSTMNGNRSPQNMTDFPGKVKMGVQRMKKNAKKPRRATDLD</sequence>
<keyword evidence="6" id="KW-0175">Coiled coil</keyword>
<name>A0AAV4TIR8_CAEEX</name>
<dbReference type="InterPro" id="IPR015418">
    <property type="entry name" value="Eaf6"/>
</dbReference>
<comment type="similarity">
    <text evidence="2 9">Belongs to the EAF6 family.</text>
</comment>
<keyword evidence="8" id="KW-0539">Nucleus</keyword>
<evidence type="ECO:0000313" key="12">
    <source>
        <dbReference type="Proteomes" id="UP001054945"/>
    </source>
</evidence>
<dbReference type="AlphaFoldDB" id="A0AAV4TIR8"/>
<evidence type="ECO:0000256" key="5">
    <source>
        <dbReference type="ARBA" id="ARBA00023015"/>
    </source>
</evidence>
<evidence type="ECO:0000256" key="7">
    <source>
        <dbReference type="ARBA" id="ARBA00023163"/>
    </source>
</evidence>
<feature type="compositionally biased region" description="Basic residues" evidence="10">
    <location>
        <begin position="199"/>
        <end position="208"/>
    </location>
</feature>
<evidence type="ECO:0000313" key="11">
    <source>
        <dbReference type="EMBL" id="GIY45114.1"/>
    </source>
</evidence>
<dbReference type="GO" id="GO:0005634">
    <property type="term" value="C:nucleus"/>
    <property type="evidence" value="ECO:0007669"/>
    <property type="project" value="UniProtKB-SubCell"/>
</dbReference>
<keyword evidence="7 9" id="KW-0804">Transcription</keyword>
<keyword evidence="4" id="KW-0156">Chromatin regulator</keyword>
<evidence type="ECO:0000256" key="1">
    <source>
        <dbReference type="ARBA" id="ARBA00004123"/>
    </source>
</evidence>
<evidence type="ECO:0000256" key="10">
    <source>
        <dbReference type="SAM" id="MobiDB-lite"/>
    </source>
</evidence>
<evidence type="ECO:0000256" key="9">
    <source>
        <dbReference type="RuleBase" id="RU368022"/>
    </source>
</evidence>
<evidence type="ECO:0000256" key="4">
    <source>
        <dbReference type="ARBA" id="ARBA00022853"/>
    </source>
</evidence>
<organism evidence="11 12">
    <name type="scientific">Caerostris extrusa</name>
    <name type="common">Bark spider</name>
    <name type="synonym">Caerostris bankana</name>
    <dbReference type="NCBI Taxonomy" id="172846"/>
    <lineage>
        <taxon>Eukaryota</taxon>
        <taxon>Metazoa</taxon>
        <taxon>Ecdysozoa</taxon>
        <taxon>Arthropoda</taxon>
        <taxon>Chelicerata</taxon>
        <taxon>Arachnida</taxon>
        <taxon>Araneae</taxon>
        <taxon>Araneomorphae</taxon>
        <taxon>Entelegynae</taxon>
        <taxon>Araneoidea</taxon>
        <taxon>Araneidae</taxon>
        <taxon>Caerostris</taxon>
    </lineage>
</organism>
<proteinExistence type="inferred from homology"/>
<comment type="subcellular location">
    <subcellularLocation>
        <location evidence="1">Nucleus</location>
    </subcellularLocation>
</comment>
<evidence type="ECO:0000256" key="2">
    <source>
        <dbReference type="ARBA" id="ARBA00010916"/>
    </source>
</evidence>
<accession>A0AAV4TIR8</accession>
<dbReference type="EMBL" id="BPLR01011237">
    <property type="protein sequence ID" value="GIY45114.1"/>
    <property type="molecule type" value="Genomic_DNA"/>
</dbReference>